<dbReference type="PROSITE" id="PS50977">
    <property type="entry name" value="HTH_TETR_2"/>
    <property type="match status" value="1"/>
</dbReference>
<feature type="domain" description="HTH tetR-type" evidence="5">
    <location>
        <begin position="8"/>
        <end position="68"/>
    </location>
</feature>
<organism evidence="6 7">
    <name type="scientific">Acaryochloris marina (strain MBIC 11017)</name>
    <dbReference type="NCBI Taxonomy" id="329726"/>
    <lineage>
        <taxon>Bacteria</taxon>
        <taxon>Bacillati</taxon>
        <taxon>Cyanobacteriota</taxon>
        <taxon>Cyanophyceae</taxon>
        <taxon>Acaryochloridales</taxon>
        <taxon>Acaryochloridaceae</taxon>
        <taxon>Acaryochloris</taxon>
    </lineage>
</organism>
<sequence>MARPKRNEHIREQLLDQGLKLFLTQGYHGTGIKEILDQINVPKGSFYNYFESKEQFGAEVIRHFTKGVIANMSACLHDPEDDAITALQHFFEQEMHRHEDLKAGCMLGNLGAELGGSSQLCQQAMIEGFQGMKQQFSFTLQRGQSQGKIRDDIDIEELADFLVNAYEGALLRMQVEQSVQPIQQLSLLLNSYLAKT</sequence>
<keyword evidence="2 4" id="KW-0238">DNA-binding</keyword>
<dbReference type="HOGENOM" id="CLU_069356_28_1_3"/>
<dbReference type="Gene3D" id="1.10.357.10">
    <property type="entry name" value="Tetracycline Repressor, domain 2"/>
    <property type="match status" value="1"/>
</dbReference>
<dbReference type="KEGG" id="amr:AM1_B0035"/>
<dbReference type="InterPro" id="IPR036271">
    <property type="entry name" value="Tet_transcr_reg_TetR-rel_C_sf"/>
</dbReference>
<dbReference type="InterPro" id="IPR001647">
    <property type="entry name" value="HTH_TetR"/>
</dbReference>
<dbReference type="PANTHER" id="PTHR47506:SF6">
    <property type="entry name" value="HTH-TYPE TRANSCRIPTIONAL REPRESSOR NEMR"/>
    <property type="match status" value="1"/>
</dbReference>
<evidence type="ECO:0000313" key="6">
    <source>
        <dbReference type="EMBL" id="ABW31761.1"/>
    </source>
</evidence>
<dbReference type="Pfam" id="PF16925">
    <property type="entry name" value="TetR_C_13"/>
    <property type="match status" value="1"/>
</dbReference>
<name>A8ZLZ2_ACAM1</name>
<evidence type="ECO:0000313" key="7">
    <source>
        <dbReference type="Proteomes" id="UP000000268"/>
    </source>
</evidence>
<keyword evidence="3" id="KW-0804">Transcription</keyword>
<dbReference type="Proteomes" id="UP000000268">
    <property type="component" value="Plasmid pREB2"/>
</dbReference>
<gene>
    <name evidence="6" type="ordered locus">AM1_B0035</name>
</gene>
<keyword evidence="6" id="KW-0614">Plasmid</keyword>
<accession>A8ZLZ2</accession>
<dbReference type="InterPro" id="IPR009057">
    <property type="entry name" value="Homeodomain-like_sf"/>
</dbReference>
<dbReference type="PRINTS" id="PR00455">
    <property type="entry name" value="HTHTETR"/>
</dbReference>
<evidence type="ECO:0000256" key="2">
    <source>
        <dbReference type="ARBA" id="ARBA00023125"/>
    </source>
</evidence>
<keyword evidence="7" id="KW-1185">Reference proteome</keyword>
<dbReference type="OrthoDB" id="116240at2"/>
<protein>
    <submittedName>
        <fullName evidence="6">Transcriptional regulator, TetR family</fullName>
    </submittedName>
</protein>
<feature type="DNA-binding region" description="H-T-H motif" evidence="4">
    <location>
        <begin position="31"/>
        <end position="50"/>
    </location>
</feature>
<evidence type="ECO:0000259" key="5">
    <source>
        <dbReference type="PROSITE" id="PS50977"/>
    </source>
</evidence>
<dbReference type="InterPro" id="IPR011075">
    <property type="entry name" value="TetR_C"/>
</dbReference>
<dbReference type="GO" id="GO:0003677">
    <property type="term" value="F:DNA binding"/>
    <property type="evidence" value="ECO:0007669"/>
    <property type="project" value="UniProtKB-UniRule"/>
</dbReference>
<dbReference type="AlphaFoldDB" id="A8ZLZ2"/>
<reference evidence="6 7" key="1">
    <citation type="journal article" date="2008" name="Proc. Natl. Acad. Sci. U.S.A.">
        <title>Niche adaptation and genome expansion in the chlorophyll d-producing cyanobacterium Acaryochloris marina.</title>
        <authorList>
            <person name="Swingley W.D."/>
            <person name="Chen M."/>
            <person name="Cheung P.C."/>
            <person name="Conrad A.L."/>
            <person name="Dejesa L.C."/>
            <person name="Hao J."/>
            <person name="Honchak B.M."/>
            <person name="Karbach L.E."/>
            <person name="Kurdoglu A."/>
            <person name="Lahiri S."/>
            <person name="Mastrian S.D."/>
            <person name="Miyashita H."/>
            <person name="Page L."/>
            <person name="Ramakrishna P."/>
            <person name="Satoh S."/>
            <person name="Sattley W.M."/>
            <person name="Shimada Y."/>
            <person name="Taylor H.L."/>
            <person name="Tomo T."/>
            <person name="Tsuchiya T."/>
            <person name="Wang Z.T."/>
            <person name="Raymond J."/>
            <person name="Mimuro M."/>
            <person name="Blankenship R.E."/>
            <person name="Touchman J.W."/>
        </authorList>
    </citation>
    <scope>NUCLEOTIDE SEQUENCE [LARGE SCALE GENOMIC DNA]</scope>
    <source>
        <strain evidence="7">MBIC 11017</strain>
        <plasmid evidence="7">Plasmid pREB2</plasmid>
    </source>
</reference>
<evidence type="ECO:0000256" key="3">
    <source>
        <dbReference type="ARBA" id="ARBA00023163"/>
    </source>
</evidence>
<dbReference type="Pfam" id="PF00440">
    <property type="entry name" value="TetR_N"/>
    <property type="match status" value="1"/>
</dbReference>
<dbReference type="PANTHER" id="PTHR47506">
    <property type="entry name" value="TRANSCRIPTIONAL REGULATORY PROTEIN"/>
    <property type="match status" value="1"/>
</dbReference>
<dbReference type="EMBL" id="CP000839">
    <property type="protein sequence ID" value="ABW31761.1"/>
    <property type="molecule type" value="Genomic_DNA"/>
</dbReference>
<geneLocation type="plasmid" evidence="6 7">
    <name>pREB2</name>
</geneLocation>
<dbReference type="SUPFAM" id="SSF46689">
    <property type="entry name" value="Homeodomain-like"/>
    <property type="match status" value="1"/>
</dbReference>
<dbReference type="SUPFAM" id="SSF48498">
    <property type="entry name" value="Tetracyclin repressor-like, C-terminal domain"/>
    <property type="match status" value="1"/>
</dbReference>
<proteinExistence type="predicted"/>
<evidence type="ECO:0000256" key="4">
    <source>
        <dbReference type="PROSITE-ProRule" id="PRU00335"/>
    </source>
</evidence>
<keyword evidence="1" id="KW-0805">Transcription regulation</keyword>
<evidence type="ECO:0000256" key="1">
    <source>
        <dbReference type="ARBA" id="ARBA00023015"/>
    </source>
</evidence>
<dbReference type="RefSeq" id="WP_012166915.1">
    <property type="nucleotide sequence ID" value="NC_009927.1"/>
</dbReference>